<organism evidence="2">
    <name type="scientific">Cuerna arida</name>
    <dbReference type="NCBI Taxonomy" id="1464854"/>
    <lineage>
        <taxon>Eukaryota</taxon>
        <taxon>Metazoa</taxon>
        <taxon>Ecdysozoa</taxon>
        <taxon>Arthropoda</taxon>
        <taxon>Hexapoda</taxon>
        <taxon>Insecta</taxon>
        <taxon>Pterygota</taxon>
        <taxon>Neoptera</taxon>
        <taxon>Paraneoptera</taxon>
        <taxon>Hemiptera</taxon>
        <taxon>Auchenorrhyncha</taxon>
        <taxon>Membracoidea</taxon>
        <taxon>Cicadellidae</taxon>
        <taxon>Cicadellinae</taxon>
        <taxon>Proconiini</taxon>
        <taxon>Cuerna</taxon>
    </lineage>
</organism>
<dbReference type="AlphaFoldDB" id="A0A1B6GNX2"/>
<protein>
    <submittedName>
        <fullName evidence="2">Uncharacterized protein</fullName>
    </submittedName>
</protein>
<gene>
    <name evidence="2" type="ORF">g.25006</name>
</gene>
<feature type="non-terminal residue" evidence="2">
    <location>
        <position position="188"/>
    </location>
</feature>
<name>A0A1B6GNX2_9HEMI</name>
<evidence type="ECO:0000256" key="1">
    <source>
        <dbReference type="SAM" id="MobiDB-lite"/>
    </source>
</evidence>
<feature type="non-terminal residue" evidence="2">
    <location>
        <position position="1"/>
    </location>
</feature>
<feature type="region of interest" description="Disordered" evidence="1">
    <location>
        <begin position="169"/>
        <end position="188"/>
    </location>
</feature>
<accession>A0A1B6GNX2</accession>
<dbReference type="EMBL" id="GECZ01005631">
    <property type="protein sequence ID" value="JAS64138.1"/>
    <property type="molecule type" value="Transcribed_RNA"/>
</dbReference>
<reference evidence="2" key="1">
    <citation type="submission" date="2015-11" db="EMBL/GenBank/DDBJ databases">
        <title>De novo transcriptome assembly of four potential Pierce s Disease insect vectors from Arizona vineyards.</title>
        <authorList>
            <person name="Tassone E.E."/>
        </authorList>
    </citation>
    <scope>NUCLEOTIDE SEQUENCE</scope>
</reference>
<sequence length="188" mass="21336">NKITKENSSLELSVFDDAVYDYFKSIYPPTDVSRGTARKTKENSFKARLRKQKRELKKKLRAAKAAGDALLAHSLARGFRSILKLIQEVAKVGEDRRIQLQRGSQNVEFDKNPYMFAKKILKPEVGEVNISKEEAEAFYAKLYEDENREKEYTLQEDMQIPLATVPFKEAAPTSRAQVASPGHTPTPS</sequence>
<proteinExistence type="predicted"/>
<evidence type="ECO:0000313" key="2">
    <source>
        <dbReference type="EMBL" id="JAS64138.1"/>
    </source>
</evidence>